<evidence type="ECO:0000313" key="1">
    <source>
        <dbReference type="EMBL" id="GJU05996.1"/>
    </source>
</evidence>
<dbReference type="Proteomes" id="UP001151760">
    <property type="component" value="Unassembled WGS sequence"/>
</dbReference>
<keyword evidence="2" id="KW-1185">Reference proteome</keyword>
<name>A0ABQ5J0H4_9ASTR</name>
<accession>A0ABQ5J0H4</accession>
<comment type="caution">
    <text evidence="1">The sequence shown here is derived from an EMBL/GenBank/DDBJ whole genome shotgun (WGS) entry which is preliminary data.</text>
</comment>
<evidence type="ECO:0000313" key="2">
    <source>
        <dbReference type="Proteomes" id="UP001151760"/>
    </source>
</evidence>
<sequence length="148" mass="17012">MQGINISNHERHSRLMNEFDKLVAENGESLTSVYERFSTLINIMDRNEVKPFEISINTKLLNSLQPEWSKYVTLTPKKVARNHDPLALVSNSHANPPYSHASPSYSRSPQPYYVTHPSYVIDYEDDYQGEIQGDTQEDKFSTTMMLLA</sequence>
<protein>
    <submittedName>
        <fullName evidence="1">Uncharacterized protein</fullName>
    </submittedName>
</protein>
<reference evidence="1" key="1">
    <citation type="journal article" date="2022" name="Int. J. Mol. Sci.">
        <title>Draft Genome of Tanacetum Coccineum: Genomic Comparison of Closely Related Tanacetum-Family Plants.</title>
        <authorList>
            <person name="Yamashiro T."/>
            <person name="Shiraishi A."/>
            <person name="Nakayama K."/>
            <person name="Satake H."/>
        </authorList>
    </citation>
    <scope>NUCLEOTIDE SEQUENCE</scope>
</reference>
<gene>
    <name evidence="1" type="ORF">Tco_1122426</name>
</gene>
<dbReference type="EMBL" id="BQNB010021397">
    <property type="protein sequence ID" value="GJU05996.1"/>
    <property type="molecule type" value="Genomic_DNA"/>
</dbReference>
<reference evidence="1" key="2">
    <citation type="submission" date="2022-01" db="EMBL/GenBank/DDBJ databases">
        <authorList>
            <person name="Yamashiro T."/>
            <person name="Shiraishi A."/>
            <person name="Satake H."/>
            <person name="Nakayama K."/>
        </authorList>
    </citation>
    <scope>NUCLEOTIDE SEQUENCE</scope>
</reference>
<proteinExistence type="predicted"/>
<organism evidence="1 2">
    <name type="scientific">Tanacetum coccineum</name>
    <dbReference type="NCBI Taxonomy" id="301880"/>
    <lineage>
        <taxon>Eukaryota</taxon>
        <taxon>Viridiplantae</taxon>
        <taxon>Streptophyta</taxon>
        <taxon>Embryophyta</taxon>
        <taxon>Tracheophyta</taxon>
        <taxon>Spermatophyta</taxon>
        <taxon>Magnoliopsida</taxon>
        <taxon>eudicotyledons</taxon>
        <taxon>Gunneridae</taxon>
        <taxon>Pentapetalae</taxon>
        <taxon>asterids</taxon>
        <taxon>campanulids</taxon>
        <taxon>Asterales</taxon>
        <taxon>Asteraceae</taxon>
        <taxon>Asteroideae</taxon>
        <taxon>Anthemideae</taxon>
        <taxon>Anthemidinae</taxon>
        <taxon>Tanacetum</taxon>
    </lineage>
</organism>